<dbReference type="PATRIC" id="fig|1450449.3.peg.1710"/>
<organism evidence="1 2">
    <name type="scientific">Mannheimia granulomatis</name>
    <dbReference type="NCBI Taxonomy" id="85402"/>
    <lineage>
        <taxon>Bacteria</taxon>
        <taxon>Pseudomonadati</taxon>
        <taxon>Pseudomonadota</taxon>
        <taxon>Gammaproteobacteria</taxon>
        <taxon>Pasteurellales</taxon>
        <taxon>Pasteurellaceae</taxon>
        <taxon>Mannheimia</taxon>
    </lineage>
</organism>
<dbReference type="AlphaFoldDB" id="A0A011LWR2"/>
<comment type="caution">
    <text evidence="1">The sequence shown here is derived from an EMBL/GenBank/DDBJ whole genome shotgun (WGS) entry which is preliminary data.</text>
</comment>
<evidence type="ECO:0000313" key="2">
    <source>
        <dbReference type="Proteomes" id="UP000054123"/>
    </source>
</evidence>
<evidence type="ECO:0000313" key="1">
    <source>
        <dbReference type="EMBL" id="EXI61648.1"/>
    </source>
</evidence>
<keyword evidence="2" id="KW-1185">Reference proteome</keyword>
<protein>
    <submittedName>
        <fullName evidence="1">Uncharacterized protein</fullName>
    </submittedName>
</protein>
<reference evidence="1 2" key="1">
    <citation type="journal article" date="2014" name="Genome Announc.">
        <title>Genome Sequence of a Presumptive Mannheimia haemolytica Strain with an A1/A6-Cross-Reactive Serotype from a White-Tailed Deer (Odocoileus virginianus).</title>
        <authorList>
            <person name="Lawrence P.K."/>
            <person name="Bey R.F."/>
            <person name="Wiener B."/>
            <person name="Kittichotirat W."/>
            <person name="Bumgarner R.E."/>
        </authorList>
    </citation>
    <scope>NUCLEOTIDE SEQUENCE [LARGE SCALE GENOMIC DNA]</scope>
    <source>
        <strain evidence="1 2">PKL10</strain>
    </source>
</reference>
<proteinExistence type="predicted"/>
<dbReference type="Proteomes" id="UP000054123">
    <property type="component" value="Unassembled WGS sequence"/>
</dbReference>
<accession>A0A011LWR2</accession>
<name>A0A011LWR2_9PAST</name>
<dbReference type="EMBL" id="JANJ01000006">
    <property type="protein sequence ID" value="EXI61648.1"/>
    <property type="molecule type" value="Genomic_DNA"/>
</dbReference>
<gene>
    <name evidence="1" type="ORF">AK33_08630</name>
</gene>
<sequence length="63" mass="7195">MQEVIAYHIINIFKFCPELRGFGQYDLEIDVQVKPVVEQKEIPVNVWIDDLGGEHGTSTSGYK</sequence>